<accession>A6HEY7</accession>
<dbReference type="AlphaFoldDB" id="A6HEY7"/>
<evidence type="ECO:0000313" key="3">
    <source>
        <dbReference type="Proteomes" id="UP000234681"/>
    </source>
</evidence>
<evidence type="ECO:0000256" key="1">
    <source>
        <dbReference type="SAM" id="MobiDB-lite"/>
    </source>
</evidence>
<feature type="region of interest" description="Disordered" evidence="1">
    <location>
        <begin position="1"/>
        <end position="25"/>
    </location>
</feature>
<proteinExistence type="predicted"/>
<protein>
    <submittedName>
        <fullName evidence="2">Mitochondrial ribosomal protein L55 (Predicted), isoform CRA_c</fullName>
    </submittedName>
</protein>
<dbReference type="Proteomes" id="UP000234681">
    <property type="component" value="Chromosome 10"/>
</dbReference>
<evidence type="ECO:0000313" key="2">
    <source>
        <dbReference type="EMBL" id="EDM04592.1"/>
    </source>
</evidence>
<keyword evidence="2" id="KW-0689">Ribosomal protein</keyword>
<reference evidence="2 3" key="1">
    <citation type="submission" date="2005-07" db="EMBL/GenBank/DDBJ databases">
        <authorList>
            <person name="Mural R.J."/>
            <person name="Li P.W."/>
            <person name="Adams M.D."/>
            <person name="Amanatides P.G."/>
            <person name="Baden-Tillson H."/>
            <person name="Barnstead M."/>
            <person name="Chin S.H."/>
            <person name="Dew I."/>
            <person name="Evans C.A."/>
            <person name="Ferriera S."/>
            <person name="Flanigan M."/>
            <person name="Fosler C."/>
            <person name="Glodek A."/>
            <person name="Gu Z."/>
            <person name="Holt R.A."/>
            <person name="Jennings D."/>
            <person name="Kraft C.L."/>
            <person name="Lu F."/>
            <person name="Nguyen T."/>
            <person name="Nusskern D.R."/>
            <person name="Pfannkoch C.M."/>
            <person name="Sitter C."/>
            <person name="Sutton G.G."/>
            <person name="Venter J.C."/>
            <person name="Wang Z."/>
            <person name="Woodage T."/>
            <person name="Zheng X.H."/>
            <person name="Zhong F."/>
        </authorList>
    </citation>
    <scope>NUCLEOTIDE SEQUENCE [LARGE SCALE GENOMIC DNA]</scope>
    <source>
        <strain>BN</strain>
        <strain evidence="3">Sprague-Dawley</strain>
    </source>
</reference>
<sequence length="74" mass="8483">MPYLQKSAGPGSESVRLSSSRRGKKNQKWLTVLTLNDTNDFGPRPRSNSVREFHPGYFVRMEGHLSVYHTFLKS</sequence>
<keyword evidence="2" id="KW-0687">Ribonucleoprotein</keyword>
<dbReference type="GO" id="GO:0005840">
    <property type="term" value="C:ribosome"/>
    <property type="evidence" value="ECO:0007669"/>
    <property type="project" value="UniProtKB-KW"/>
</dbReference>
<gene>
    <name evidence="2" type="primary">Mrpl55_predicted</name>
    <name evidence="2" type="ORF">rCG_32716</name>
</gene>
<dbReference type="EMBL" id="CH473948">
    <property type="protein sequence ID" value="EDM04592.1"/>
    <property type="molecule type" value="Genomic_DNA"/>
</dbReference>
<organism evidence="2 3">
    <name type="scientific">Rattus norvegicus</name>
    <name type="common">Rat</name>
    <dbReference type="NCBI Taxonomy" id="10116"/>
    <lineage>
        <taxon>Eukaryota</taxon>
        <taxon>Metazoa</taxon>
        <taxon>Chordata</taxon>
        <taxon>Craniata</taxon>
        <taxon>Vertebrata</taxon>
        <taxon>Euteleostomi</taxon>
        <taxon>Mammalia</taxon>
        <taxon>Eutheria</taxon>
        <taxon>Euarchontoglires</taxon>
        <taxon>Glires</taxon>
        <taxon>Rodentia</taxon>
        <taxon>Myomorpha</taxon>
        <taxon>Muroidea</taxon>
        <taxon>Muridae</taxon>
        <taxon>Murinae</taxon>
        <taxon>Rattus</taxon>
    </lineage>
</organism>
<name>A6HEY7_RAT</name>